<keyword evidence="2" id="KW-1185">Reference proteome</keyword>
<sequence length="125" mass="13980">MFDAACEHLHMTSSQFQEISLNCKQVSASIDKSRSTLTTITATTTTNALLHSIIITKSLGVVAEFVQKERSASQSLKVATGFDCIQKKQYPNYLLSIEHPFVKHKASNFNQLFVEHTTTLICWAE</sequence>
<comment type="caution">
    <text evidence="1">The sequence shown here is derived from an EMBL/GenBank/DDBJ whole genome shotgun (WGS) entry which is preliminary data.</text>
</comment>
<dbReference type="AlphaFoldDB" id="A0ABD1FAV0"/>
<name>A0ABD1FAV0_HYPHA</name>
<reference evidence="1 2" key="1">
    <citation type="submission" date="2024-05" db="EMBL/GenBank/DDBJ databases">
        <title>Genetic variation in Jamaican populations of the coffee berry borer (Hypothenemus hampei).</title>
        <authorList>
            <person name="Errbii M."/>
            <person name="Myrie A."/>
        </authorList>
    </citation>
    <scope>NUCLEOTIDE SEQUENCE [LARGE SCALE GENOMIC DNA]</scope>
    <source>
        <strain evidence="1">JA-Hopewell-2020-01-JO</strain>
        <tissue evidence="1">Whole body</tissue>
    </source>
</reference>
<dbReference type="EMBL" id="JBDJPC010000001">
    <property type="protein sequence ID" value="KAL1516388.1"/>
    <property type="molecule type" value="Genomic_DNA"/>
</dbReference>
<evidence type="ECO:0000313" key="2">
    <source>
        <dbReference type="Proteomes" id="UP001566132"/>
    </source>
</evidence>
<evidence type="ECO:0000313" key="1">
    <source>
        <dbReference type="EMBL" id="KAL1516388.1"/>
    </source>
</evidence>
<dbReference type="Proteomes" id="UP001566132">
    <property type="component" value="Unassembled WGS sequence"/>
</dbReference>
<proteinExistence type="predicted"/>
<accession>A0ABD1FAV0</accession>
<protein>
    <submittedName>
        <fullName evidence="1">Uncharacterized protein</fullName>
    </submittedName>
</protein>
<organism evidence="1 2">
    <name type="scientific">Hypothenemus hampei</name>
    <name type="common">Coffee berry borer</name>
    <dbReference type="NCBI Taxonomy" id="57062"/>
    <lineage>
        <taxon>Eukaryota</taxon>
        <taxon>Metazoa</taxon>
        <taxon>Ecdysozoa</taxon>
        <taxon>Arthropoda</taxon>
        <taxon>Hexapoda</taxon>
        <taxon>Insecta</taxon>
        <taxon>Pterygota</taxon>
        <taxon>Neoptera</taxon>
        <taxon>Endopterygota</taxon>
        <taxon>Coleoptera</taxon>
        <taxon>Polyphaga</taxon>
        <taxon>Cucujiformia</taxon>
        <taxon>Curculionidae</taxon>
        <taxon>Scolytinae</taxon>
        <taxon>Hypothenemus</taxon>
    </lineage>
</organism>
<gene>
    <name evidence="1" type="ORF">ABEB36_000307</name>
</gene>